<dbReference type="Proteomes" id="UP000094070">
    <property type="component" value="Unassembled WGS sequence"/>
</dbReference>
<comment type="caution">
    <text evidence="8">The sequence shown here is derived from an EMBL/GenBank/DDBJ whole genome shotgun (WGS) entry which is preliminary data.</text>
</comment>
<dbReference type="AlphaFoldDB" id="A0A1E5DZS5"/>
<evidence type="ECO:0000256" key="6">
    <source>
        <dbReference type="SAM" id="Phobius"/>
    </source>
</evidence>
<keyword evidence="4 6" id="KW-1133">Transmembrane helix</keyword>
<proteinExistence type="predicted"/>
<dbReference type="RefSeq" id="WP_017024326.1">
    <property type="nucleotide sequence ID" value="NZ_AJYK02000088.1"/>
</dbReference>
<protein>
    <recommendedName>
        <fullName evidence="7">EamA domain-containing protein</fullName>
    </recommendedName>
</protein>
<feature type="transmembrane region" description="Helical" evidence="6">
    <location>
        <begin position="285"/>
        <end position="304"/>
    </location>
</feature>
<gene>
    <name evidence="8" type="ORF">A1QC_11595</name>
</gene>
<dbReference type="GO" id="GO:0005886">
    <property type="term" value="C:plasma membrane"/>
    <property type="evidence" value="ECO:0007669"/>
    <property type="project" value="UniProtKB-SubCell"/>
</dbReference>
<feature type="transmembrane region" description="Helical" evidence="6">
    <location>
        <begin position="195"/>
        <end position="215"/>
    </location>
</feature>
<feature type="transmembrane region" description="Helical" evidence="6">
    <location>
        <begin position="227"/>
        <end position="248"/>
    </location>
</feature>
<dbReference type="STRING" id="1188252.A1QC_11595"/>
<dbReference type="PANTHER" id="PTHR42920:SF5">
    <property type="entry name" value="EAMA DOMAIN-CONTAINING PROTEIN"/>
    <property type="match status" value="1"/>
</dbReference>
<comment type="subcellular location">
    <subcellularLocation>
        <location evidence="1">Cell membrane</location>
        <topology evidence="1">Multi-pass membrane protein</topology>
    </subcellularLocation>
</comment>
<accession>A0A1E5DZS5</accession>
<keyword evidence="3 6" id="KW-0812">Transmembrane</keyword>
<reference evidence="8 9" key="1">
    <citation type="journal article" date="2012" name="Science">
        <title>Ecological populations of bacteria act as socially cohesive units of antibiotic production and resistance.</title>
        <authorList>
            <person name="Cordero O.X."/>
            <person name="Wildschutte H."/>
            <person name="Kirkup B."/>
            <person name="Proehl S."/>
            <person name="Ngo L."/>
            <person name="Hussain F."/>
            <person name="Le Roux F."/>
            <person name="Mincer T."/>
            <person name="Polz M.F."/>
        </authorList>
    </citation>
    <scope>NUCLEOTIDE SEQUENCE [LARGE SCALE GENOMIC DNA]</scope>
    <source>
        <strain evidence="8 9">1S-45</strain>
    </source>
</reference>
<feature type="domain" description="EamA" evidence="7">
    <location>
        <begin position="26"/>
        <end position="153"/>
    </location>
</feature>
<organism evidence="8 9">
    <name type="scientific">Vibrio rumoiensis 1S-45</name>
    <dbReference type="NCBI Taxonomy" id="1188252"/>
    <lineage>
        <taxon>Bacteria</taxon>
        <taxon>Pseudomonadati</taxon>
        <taxon>Pseudomonadota</taxon>
        <taxon>Gammaproteobacteria</taxon>
        <taxon>Vibrionales</taxon>
        <taxon>Vibrionaceae</taxon>
        <taxon>Vibrio</taxon>
    </lineage>
</organism>
<dbReference type="SUPFAM" id="SSF103481">
    <property type="entry name" value="Multidrug resistance efflux transporter EmrE"/>
    <property type="match status" value="2"/>
</dbReference>
<evidence type="ECO:0000313" key="9">
    <source>
        <dbReference type="Proteomes" id="UP000094070"/>
    </source>
</evidence>
<evidence type="ECO:0000259" key="7">
    <source>
        <dbReference type="Pfam" id="PF00892"/>
    </source>
</evidence>
<dbReference type="InterPro" id="IPR051258">
    <property type="entry name" value="Diverse_Substrate_Transporter"/>
</dbReference>
<feature type="transmembrane region" description="Helical" evidence="6">
    <location>
        <begin position="164"/>
        <end position="183"/>
    </location>
</feature>
<dbReference type="InterPro" id="IPR037185">
    <property type="entry name" value="EmrE-like"/>
</dbReference>
<keyword evidence="2" id="KW-1003">Cell membrane</keyword>
<evidence type="ECO:0000256" key="4">
    <source>
        <dbReference type="ARBA" id="ARBA00022989"/>
    </source>
</evidence>
<sequence>MNETTTLLKSSKREAKPKYYFPILEVLLLLVAIFWGTSYGLTKQALIYTSVMIFIAIRFSVTCFFLLPVALKDIKAKRSKDWRVGLPTGAILAAIFFFEVTGLFQTSASKAAFLISLSVIFTFLVEMSMSKRVISQRMFILTVSSVVGVFLLTSSHGFEWELNRGDYFILLAALLRAFMVTMTKRLTEGKQVSNATLTCIQSFVVAVSAISLVVFDVGFNVHFPINIEFWFIMVYLVLCCTLFAFFVQNYAVRKLSPTKVSLLMGSEPMFGALFAVIWLNESLSIIQVIGGCVIFVSVMMASVYKRTY</sequence>
<keyword evidence="5 6" id="KW-0472">Membrane</keyword>
<feature type="transmembrane region" description="Helical" evidence="6">
    <location>
        <begin position="110"/>
        <end position="127"/>
    </location>
</feature>
<keyword evidence="9" id="KW-1185">Reference proteome</keyword>
<evidence type="ECO:0000256" key="3">
    <source>
        <dbReference type="ARBA" id="ARBA00022692"/>
    </source>
</evidence>
<evidence type="ECO:0000256" key="2">
    <source>
        <dbReference type="ARBA" id="ARBA00022475"/>
    </source>
</evidence>
<feature type="transmembrane region" description="Helical" evidence="6">
    <location>
        <begin position="139"/>
        <end position="158"/>
    </location>
</feature>
<feature type="transmembrane region" description="Helical" evidence="6">
    <location>
        <begin position="45"/>
        <end position="70"/>
    </location>
</feature>
<evidence type="ECO:0000256" key="5">
    <source>
        <dbReference type="ARBA" id="ARBA00023136"/>
    </source>
</evidence>
<feature type="transmembrane region" description="Helical" evidence="6">
    <location>
        <begin position="260"/>
        <end position="279"/>
    </location>
</feature>
<dbReference type="Pfam" id="PF00892">
    <property type="entry name" value="EamA"/>
    <property type="match status" value="2"/>
</dbReference>
<dbReference type="OrthoDB" id="7158585at2"/>
<dbReference type="EMBL" id="AJYK02000088">
    <property type="protein sequence ID" value="OEF23515.1"/>
    <property type="molecule type" value="Genomic_DNA"/>
</dbReference>
<feature type="transmembrane region" description="Helical" evidence="6">
    <location>
        <begin position="19"/>
        <end position="39"/>
    </location>
</feature>
<dbReference type="PANTHER" id="PTHR42920">
    <property type="entry name" value="OS03G0707200 PROTEIN-RELATED"/>
    <property type="match status" value="1"/>
</dbReference>
<name>A0A1E5DZS5_9VIBR</name>
<feature type="transmembrane region" description="Helical" evidence="6">
    <location>
        <begin position="82"/>
        <end position="104"/>
    </location>
</feature>
<evidence type="ECO:0000313" key="8">
    <source>
        <dbReference type="EMBL" id="OEF23515.1"/>
    </source>
</evidence>
<evidence type="ECO:0000256" key="1">
    <source>
        <dbReference type="ARBA" id="ARBA00004651"/>
    </source>
</evidence>
<dbReference type="InterPro" id="IPR000620">
    <property type="entry name" value="EamA_dom"/>
</dbReference>
<feature type="domain" description="EamA" evidence="7">
    <location>
        <begin position="164"/>
        <end position="302"/>
    </location>
</feature>
<dbReference type="eggNOG" id="COG0697">
    <property type="taxonomic scope" value="Bacteria"/>
</dbReference>